<gene>
    <name evidence="8" type="ORF">Pta02_37920</name>
</gene>
<feature type="domain" description="Methylamine utilisation protein MauE" evidence="7">
    <location>
        <begin position="18"/>
        <end position="141"/>
    </location>
</feature>
<keyword evidence="2 6" id="KW-0812">Transmembrane</keyword>
<dbReference type="GO" id="GO:0030416">
    <property type="term" value="P:methylamine metabolic process"/>
    <property type="evidence" value="ECO:0007669"/>
    <property type="project" value="InterPro"/>
</dbReference>
<dbReference type="AlphaFoldDB" id="A0A8J3SW81"/>
<feature type="region of interest" description="Disordered" evidence="5">
    <location>
        <begin position="275"/>
        <end position="304"/>
    </location>
</feature>
<evidence type="ECO:0000256" key="2">
    <source>
        <dbReference type="ARBA" id="ARBA00022692"/>
    </source>
</evidence>
<evidence type="ECO:0000259" key="7">
    <source>
        <dbReference type="Pfam" id="PF07291"/>
    </source>
</evidence>
<keyword evidence="4 6" id="KW-0472">Membrane</keyword>
<dbReference type="InterPro" id="IPR009908">
    <property type="entry name" value="Methylamine_util_MauE"/>
</dbReference>
<evidence type="ECO:0000256" key="4">
    <source>
        <dbReference type="ARBA" id="ARBA00023136"/>
    </source>
</evidence>
<evidence type="ECO:0000313" key="9">
    <source>
        <dbReference type="Proteomes" id="UP000634476"/>
    </source>
</evidence>
<feature type="transmembrane region" description="Helical" evidence="6">
    <location>
        <begin position="82"/>
        <end position="99"/>
    </location>
</feature>
<proteinExistence type="predicted"/>
<accession>A0A8J3SW81</accession>
<feature type="compositionally biased region" description="Basic residues" evidence="5">
    <location>
        <begin position="293"/>
        <end position="304"/>
    </location>
</feature>
<sequence>MTQVAQEWITIAAAQIPVLAVLLALGMTAKIRTVTHDSEPGGMSGLGPAVLVAERWRAPAMLGCAAGEAVLLGGLMLTGHSFFRWGAAAFFAVSAYVLWELRRRRPDAGCGCFGDVSAIPVGARSLARTVVLTAMAVGTVWVGPAPGWSVLAGISWIEGLAMACGLLLVAALSPEIEEAAARIRYRVPCEQRRMDPETALNRLRASTAWQAHMRFLASPDPVDSWRELCWRFFVYPGHDPGGNRLEVVFAVHLIGRRPAVRVALVDTEGRPVTVEPATAEESRREPVSARSQPRSRRMLTHARHAARHDSALYGSLASPLESRIEG</sequence>
<comment type="subcellular location">
    <subcellularLocation>
        <location evidence="1">Membrane</location>
        <topology evidence="1">Multi-pass membrane protein</topology>
    </subcellularLocation>
</comment>
<keyword evidence="3 6" id="KW-1133">Transmembrane helix</keyword>
<keyword evidence="9" id="KW-1185">Reference proteome</keyword>
<dbReference type="Proteomes" id="UP000634476">
    <property type="component" value="Unassembled WGS sequence"/>
</dbReference>
<dbReference type="EMBL" id="BOOK01000027">
    <property type="protein sequence ID" value="GII01784.1"/>
    <property type="molecule type" value="Genomic_DNA"/>
</dbReference>
<evidence type="ECO:0000256" key="1">
    <source>
        <dbReference type="ARBA" id="ARBA00004141"/>
    </source>
</evidence>
<feature type="transmembrane region" description="Helical" evidence="6">
    <location>
        <begin position="126"/>
        <end position="144"/>
    </location>
</feature>
<organism evidence="8 9">
    <name type="scientific">Planobispora takensis</name>
    <dbReference type="NCBI Taxonomy" id="1367882"/>
    <lineage>
        <taxon>Bacteria</taxon>
        <taxon>Bacillati</taxon>
        <taxon>Actinomycetota</taxon>
        <taxon>Actinomycetes</taxon>
        <taxon>Streptosporangiales</taxon>
        <taxon>Streptosporangiaceae</taxon>
        <taxon>Planobispora</taxon>
    </lineage>
</organism>
<evidence type="ECO:0000313" key="8">
    <source>
        <dbReference type="EMBL" id="GII01784.1"/>
    </source>
</evidence>
<comment type="caution">
    <text evidence="8">The sequence shown here is derived from an EMBL/GenBank/DDBJ whole genome shotgun (WGS) entry which is preliminary data.</text>
</comment>
<dbReference type="GO" id="GO:0016020">
    <property type="term" value="C:membrane"/>
    <property type="evidence" value="ECO:0007669"/>
    <property type="project" value="UniProtKB-SubCell"/>
</dbReference>
<reference evidence="8" key="1">
    <citation type="submission" date="2021-01" db="EMBL/GenBank/DDBJ databases">
        <title>Whole genome shotgun sequence of Planobispora takensis NBRC 109077.</title>
        <authorList>
            <person name="Komaki H."/>
            <person name="Tamura T."/>
        </authorList>
    </citation>
    <scope>NUCLEOTIDE SEQUENCE</scope>
    <source>
        <strain evidence="8">NBRC 109077</strain>
    </source>
</reference>
<evidence type="ECO:0000256" key="5">
    <source>
        <dbReference type="SAM" id="MobiDB-lite"/>
    </source>
</evidence>
<name>A0A8J3SW81_9ACTN</name>
<feature type="transmembrane region" description="Helical" evidence="6">
    <location>
        <begin position="6"/>
        <end position="25"/>
    </location>
</feature>
<protein>
    <recommendedName>
        <fullName evidence="7">Methylamine utilisation protein MauE domain-containing protein</fullName>
    </recommendedName>
</protein>
<dbReference type="Pfam" id="PF07291">
    <property type="entry name" value="MauE"/>
    <property type="match status" value="1"/>
</dbReference>
<evidence type="ECO:0000256" key="6">
    <source>
        <dbReference type="SAM" id="Phobius"/>
    </source>
</evidence>
<evidence type="ECO:0000256" key="3">
    <source>
        <dbReference type="ARBA" id="ARBA00022989"/>
    </source>
</evidence>